<evidence type="ECO:0000256" key="3">
    <source>
        <dbReference type="ARBA" id="ARBA00022679"/>
    </source>
</evidence>
<comment type="caution">
    <text evidence="6">The sequence shown here is derived from an EMBL/GenBank/DDBJ whole genome shotgun (WGS) entry which is preliminary data.</text>
</comment>
<dbReference type="Gene3D" id="3.40.50.150">
    <property type="entry name" value="Vaccinia Virus protein VP39"/>
    <property type="match status" value="2"/>
</dbReference>
<dbReference type="STRING" id="109895.A0A507E358"/>
<comment type="similarity">
    <text evidence="1">Belongs to the methyltransferase superfamily. RsmH family.</text>
</comment>
<gene>
    <name evidence="6" type="ORF">PhCBS80983_g03106</name>
</gene>
<evidence type="ECO:0000313" key="6">
    <source>
        <dbReference type="EMBL" id="TPX58503.1"/>
    </source>
</evidence>
<protein>
    <recommendedName>
        <fullName evidence="8">16S rRNA (Cytosine(1402)-N(4))-methyltransferase</fullName>
    </recommendedName>
</protein>
<feature type="region of interest" description="Disordered" evidence="5">
    <location>
        <begin position="299"/>
        <end position="322"/>
    </location>
</feature>
<evidence type="ECO:0000256" key="2">
    <source>
        <dbReference type="ARBA" id="ARBA00022603"/>
    </source>
</evidence>
<evidence type="ECO:0000313" key="7">
    <source>
        <dbReference type="Proteomes" id="UP000318582"/>
    </source>
</evidence>
<sequence length="385" mass="43354">MSRQEPLDKCEQNSSVTPPSEMEDTMDCRVIAVDQDPAAIERAMKLSRYPQYRDRLFPIHGKFGDLVPLIRKHLNVQAACLDGILFDIGVSSNQLDEANRGFSFRFAGPLDMRMGSRGDTDNLAPSLQGTLTAEAVVNNFPEHELADIIYKYSEERLSRRIARAIVAARENKPIVTTVELADIVSAATVGRRTMSPSDGYKHPAVRTFQALRIYVNDELAQLRSGLKAAEHLLLPGGNMVVVTFHSLEDRIAKQFLARCASPPPSTSSPDAGNEHLEREYQEMDALDLDLLRRRGADARSSDADLGKLQGRKRRERMERKRERQNKIIMEGREEDLWADHDEPSFKIITRRTVLPTQEEVIGNPRARSAKLRAAQRTNAPPLSRF</sequence>
<feature type="compositionally biased region" description="Polar residues" evidence="5">
    <location>
        <begin position="375"/>
        <end position="385"/>
    </location>
</feature>
<dbReference type="InterPro" id="IPR023397">
    <property type="entry name" value="SAM-dep_MeTrfase_MraW_recog"/>
</dbReference>
<feature type="region of interest" description="Disordered" evidence="5">
    <location>
        <begin position="1"/>
        <end position="25"/>
    </location>
</feature>
<evidence type="ECO:0000256" key="1">
    <source>
        <dbReference type="ARBA" id="ARBA00010396"/>
    </source>
</evidence>
<organism evidence="6 7">
    <name type="scientific">Powellomyces hirtus</name>
    <dbReference type="NCBI Taxonomy" id="109895"/>
    <lineage>
        <taxon>Eukaryota</taxon>
        <taxon>Fungi</taxon>
        <taxon>Fungi incertae sedis</taxon>
        <taxon>Chytridiomycota</taxon>
        <taxon>Chytridiomycota incertae sedis</taxon>
        <taxon>Chytridiomycetes</taxon>
        <taxon>Spizellomycetales</taxon>
        <taxon>Powellomycetaceae</taxon>
        <taxon>Powellomyces</taxon>
    </lineage>
</organism>
<dbReference type="Pfam" id="PF01795">
    <property type="entry name" value="Methyltransf_5"/>
    <property type="match status" value="2"/>
</dbReference>
<dbReference type="AlphaFoldDB" id="A0A507E358"/>
<dbReference type="InterPro" id="IPR029063">
    <property type="entry name" value="SAM-dependent_MTases_sf"/>
</dbReference>
<dbReference type="SUPFAM" id="SSF81799">
    <property type="entry name" value="Putative methyltransferase TM0872, insert domain"/>
    <property type="match status" value="1"/>
</dbReference>
<dbReference type="Proteomes" id="UP000318582">
    <property type="component" value="Unassembled WGS sequence"/>
</dbReference>
<dbReference type="SUPFAM" id="SSF53335">
    <property type="entry name" value="S-adenosyl-L-methionine-dependent methyltransferases"/>
    <property type="match status" value="1"/>
</dbReference>
<name>A0A507E358_9FUNG</name>
<dbReference type="InterPro" id="IPR002903">
    <property type="entry name" value="RsmH"/>
</dbReference>
<keyword evidence="2" id="KW-0489">Methyltransferase</keyword>
<keyword evidence="4" id="KW-0949">S-adenosyl-L-methionine</keyword>
<dbReference type="GO" id="GO:0071424">
    <property type="term" value="F:rRNA (cytosine-N4-)-methyltransferase activity"/>
    <property type="evidence" value="ECO:0007669"/>
    <property type="project" value="TreeGrafter"/>
</dbReference>
<accession>A0A507E358</accession>
<evidence type="ECO:0000256" key="5">
    <source>
        <dbReference type="SAM" id="MobiDB-lite"/>
    </source>
</evidence>
<dbReference type="NCBIfam" id="TIGR00006">
    <property type="entry name" value="16S rRNA (cytosine(1402)-N(4))-methyltransferase RsmH"/>
    <property type="match status" value="1"/>
</dbReference>
<reference evidence="6 7" key="1">
    <citation type="journal article" date="2019" name="Sci. Rep.">
        <title>Comparative genomics of chytrid fungi reveal insights into the obligate biotrophic and pathogenic lifestyle of Synchytrium endobioticum.</title>
        <authorList>
            <person name="van de Vossenberg B.T.L.H."/>
            <person name="Warris S."/>
            <person name="Nguyen H.D.T."/>
            <person name="van Gent-Pelzer M.P.E."/>
            <person name="Joly D.L."/>
            <person name="van de Geest H.C."/>
            <person name="Bonants P.J.M."/>
            <person name="Smith D.S."/>
            <person name="Levesque C.A."/>
            <person name="van der Lee T.A.J."/>
        </authorList>
    </citation>
    <scope>NUCLEOTIDE SEQUENCE [LARGE SCALE GENOMIC DNA]</scope>
    <source>
        <strain evidence="6 7">CBS 809.83</strain>
    </source>
</reference>
<keyword evidence="7" id="KW-1185">Reference proteome</keyword>
<dbReference type="PANTHER" id="PTHR11265:SF0">
    <property type="entry name" value="12S RRNA N4-METHYLCYTIDINE METHYLTRANSFERASE"/>
    <property type="match status" value="1"/>
</dbReference>
<dbReference type="GO" id="GO:0070475">
    <property type="term" value="P:rRNA base methylation"/>
    <property type="evidence" value="ECO:0007669"/>
    <property type="project" value="TreeGrafter"/>
</dbReference>
<evidence type="ECO:0008006" key="8">
    <source>
        <dbReference type="Google" id="ProtNLM"/>
    </source>
</evidence>
<dbReference type="PANTHER" id="PTHR11265">
    <property type="entry name" value="S-ADENOSYL-METHYLTRANSFERASE MRAW"/>
    <property type="match status" value="1"/>
</dbReference>
<feature type="region of interest" description="Disordered" evidence="5">
    <location>
        <begin position="358"/>
        <end position="385"/>
    </location>
</feature>
<dbReference type="HAMAP" id="MF_01007">
    <property type="entry name" value="16SrRNA_methyltr_H"/>
    <property type="match status" value="1"/>
</dbReference>
<dbReference type="EMBL" id="QEAQ01000035">
    <property type="protein sequence ID" value="TPX58503.1"/>
    <property type="molecule type" value="Genomic_DNA"/>
</dbReference>
<evidence type="ECO:0000256" key="4">
    <source>
        <dbReference type="ARBA" id="ARBA00022691"/>
    </source>
</evidence>
<feature type="compositionally biased region" description="Basic and acidic residues" evidence="5">
    <location>
        <begin position="1"/>
        <end position="11"/>
    </location>
</feature>
<proteinExistence type="inferred from homology"/>
<keyword evidence="3" id="KW-0808">Transferase</keyword>